<evidence type="ECO:0000313" key="1">
    <source>
        <dbReference type="EMBL" id="RIA82398.1"/>
    </source>
</evidence>
<proteinExistence type="predicted"/>
<organism evidence="1 2">
    <name type="scientific">Glomus cerebriforme</name>
    <dbReference type="NCBI Taxonomy" id="658196"/>
    <lineage>
        <taxon>Eukaryota</taxon>
        <taxon>Fungi</taxon>
        <taxon>Fungi incertae sedis</taxon>
        <taxon>Mucoromycota</taxon>
        <taxon>Glomeromycotina</taxon>
        <taxon>Glomeromycetes</taxon>
        <taxon>Glomerales</taxon>
        <taxon>Glomeraceae</taxon>
        <taxon>Glomus</taxon>
    </lineage>
</organism>
<dbReference type="AlphaFoldDB" id="A0A397S8W3"/>
<protein>
    <recommendedName>
        <fullName evidence="3">DUF4371 domain-containing protein</fullName>
    </recommendedName>
</protein>
<keyword evidence="2" id="KW-1185">Reference proteome</keyword>
<dbReference type="EMBL" id="QKYT01000669">
    <property type="protein sequence ID" value="RIA82398.1"/>
    <property type="molecule type" value="Genomic_DNA"/>
</dbReference>
<gene>
    <name evidence="1" type="ORF">C1645_835408</name>
</gene>
<dbReference type="Proteomes" id="UP000265703">
    <property type="component" value="Unassembled WGS sequence"/>
</dbReference>
<sequence>MSNCFAKGGYKNMKASVLTEHSTSKNDILLNKFPSVIQLSRALESPKIISNINSVTYENPLIQLKSKDADSIFNAIITLFDEKGIISKITSFASDGASVMLGKRNEVAAKIAERNPYLFTTHYIVYRLVLACNSAEKQVSYCKHVENIIKSIYSFFSSSSKRQETL</sequence>
<dbReference type="OrthoDB" id="2431784at2759"/>
<reference evidence="1 2" key="1">
    <citation type="submission" date="2018-06" db="EMBL/GenBank/DDBJ databases">
        <title>Comparative genomics reveals the genomic features of Rhizophagus irregularis, R. cerebriforme, R. diaphanum and Gigaspora rosea, and their symbiotic lifestyle signature.</title>
        <authorList>
            <person name="Morin E."/>
            <person name="San Clemente H."/>
            <person name="Chen E.C.H."/>
            <person name="De La Providencia I."/>
            <person name="Hainaut M."/>
            <person name="Kuo A."/>
            <person name="Kohler A."/>
            <person name="Murat C."/>
            <person name="Tang N."/>
            <person name="Roy S."/>
            <person name="Loubradou J."/>
            <person name="Henrissat B."/>
            <person name="Grigoriev I.V."/>
            <person name="Corradi N."/>
            <person name="Roux C."/>
            <person name="Martin F.M."/>
        </authorList>
    </citation>
    <scope>NUCLEOTIDE SEQUENCE [LARGE SCALE GENOMIC DNA]</scope>
    <source>
        <strain evidence="1 2">DAOM 227022</strain>
    </source>
</reference>
<evidence type="ECO:0000313" key="2">
    <source>
        <dbReference type="Proteomes" id="UP000265703"/>
    </source>
</evidence>
<comment type="caution">
    <text evidence="1">The sequence shown here is derived from an EMBL/GenBank/DDBJ whole genome shotgun (WGS) entry which is preliminary data.</text>
</comment>
<evidence type="ECO:0008006" key="3">
    <source>
        <dbReference type="Google" id="ProtNLM"/>
    </source>
</evidence>
<dbReference type="PANTHER" id="PTHR46880:SF5">
    <property type="entry name" value="DUF4371 DOMAIN-CONTAINING PROTEIN"/>
    <property type="match status" value="1"/>
</dbReference>
<name>A0A397S8W3_9GLOM</name>
<accession>A0A397S8W3</accession>
<dbReference type="PANTHER" id="PTHR46880">
    <property type="entry name" value="RAS-ASSOCIATING DOMAIN-CONTAINING PROTEIN"/>
    <property type="match status" value="1"/>
</dbReference>